<dbReference type="Gene3D" id="3.90.380.10">
    <property type="entry name" value="Naphthalene 1,2-dioxygenase Alpha Subunit, Chain A, domain 1"/>
    <property type="match status" value="1"/>
</dbReference>
<dbReference type="CDD" id="cd03469">
    <property type="entry name" value="Rieske_RO_Alpha_N"/>
    <property type="match status" value="1"/>
</dbReference>
<feature type="domain" description="Rieske" evidence="7">
    <location>
        <begin position="42"/>
        <end position="144"/>
    </location>
</feature>
<proteinExistence type="predicted"/>
<feature type="compositionally biased region" description="Polar residues" evidence="6">
    <location>
        <begin position="1"/>
        <end position="16"/>
    </location>
</feature>
<name>A0AAD1M9U1_9MYCO</name>
<dbReference type="EMBL" id="AP022560">
    <property type="protein sequence ID" value="BBX04714.1"/>
    <property type="molecule type" value="Genomic_DNA"/>
</dbReference>
<dbReference type="SUPFAM" id="SSF55961">
    <property type="entry name" value="Bet v1-like"/>
    <property type="match status" value="1"/>
</dbReference>
<dbReference type="PROSITE" id="PS51296">
    <property type="entry name" value="RIESKE"/>
    <property type="match status" value="1"/>
</dbReference>
<evidence type="ECO:0000256" key="3">
    <source>
        <dbReference type="ARBA" id="ARBA00023002"/>
    </source>
</evidence>
<dbReference type="Proteomes" id="UP000466681">
    <property type="component" value="Chromosome"/>
</dbReference>
<protein>
    <recommendedName>
        <fullName evidence="7">Rieske domain-containing protein</fullName>
    </recommendedName>
</protein>
<keyword evidence="4" id="KW-0408">Iron</keyword>
<feature type="region of interest" description="Disordered" evidence="6">
    <location>
        <begin position="1"/>
        <end position="29"/>
    </location>
</feature>
<dbReference type="InterPro" id="IPR036922">
    <property type="entry name" value="Rieske_2Fe-2S_sf"/>
</dbReference>
<evidence type="ECO:0000256" key="1">
    <source>
        <dbReference type="ARBA" id="ARBA00022714"/>
    </source>
</evidence>
<dbReference type="GO" id="GO:0004497">
    <property type="term" value="F:monooxygenase activity"/>
    <property type="evidence" value="ECO:0007669"/>
    <property type="project" value="UniProtKB-ARBA"/>
</dbReference>
<dbReference type="PANTHER" id="PTHR21266">
    <property type="entry name" value="IRON-SULFUR DOMAIN CONTAINING PROTEIN"/>
    <property type="match status" value="1"/>
</dbReference>
<gene>
    <name evidence="8" type="ORF">MMOR_56500</name>
</gene>
<dbReference type="AlphaFoldDB" id="A0AAD1M9U1"/>
<dbReference type="Gene3D" id="2.102.10.10">
    <property type="entry name" value="Rieske [2Fe-2S] iron-sulphur domain"/>
    <property type="match status" value="1"/>
</dbReference>
<keyword evidence="3" id="KW-0560">Oxidoreductase</keyword>
<keyword evidence="9" id="KW-1185">Reference proteome</keyword>
<keyword evidence="1" id="KW-0001">2Fe-2S</keyword>
<dbReference type="GO" id="GO:0051537">
    <property type="term" value="F:2 iron, 2 sulfur cluster binding"/>
    <property type="evidence" value="ECO:0007669"/>
    <property type="project" value="UniProtKB-KW"/>
</dbReference>
<organism evidence="8 9">
    <name type="scientific">Mycolicibacterium moriokaense</name>
    <dbReference type="NCBI Taxonomy" id="39691"/>
    <lineage>
        <taxon>Bacteria</taxon>
        <taxon>Bacillati</taxon>
        <taxon>Actinomycetota</taxon>
        <taxon>Actinomycetes</taxon>
        <taxon>Mycobacteriales</taxon>
        <taxon>Mycobacteriaceae</taxon>
        <taxon>Mycolicibacterium</taxon>
    </lineage>
</organism>
<accession>A0AAD1M9U1</accession>
<feature type="compositionally biased region" description="Basic and acidic residues" evidence="6">
    <location>
        <begin position="18"/>
        <end position="29"/>
    </location>
</feature>
<dbReference type="SUPFAM" id="SSF50022">
    <property type="entry name" value="ISP domain"/>
    <property type="match status" value="1"/>
</dbReference>
<dbReference type="RefSeq" id="WP_083150459.1">
    <property type="nucleotide sequence ID" value="NZ_AP022560.1"/>
</dbReference>
<dbReference type="PANTHER" id="PTHR21266:SF60">
    <property type="entry name" value="3-KETOSTEROID-9-ALPHA-MONOOXYGENASE, OXYGENASE COMPONENT"/>
    <property type="match status" value="1"/>
</dbReference>
<dbReference type="KEGG" id="mmor:MMOR_56500"/>
<keyword evidence="2" id="KW-0479">Metal-binding</keyword>
<evidence type="ECO:0000256" key="4">
    <source>
        <dbReference type="ARBA" id="ARBA00023004"/>
    </source>
</evidence>
<dbReference type="InterPro" id="IPR017941">
    <property type="entry name" value="Rieske_2Fe-2S"/>
</dbReference>
<evidence type="ECO:0000256" key="5">
    <source>
        <dbReference type="ARBA" id="ARBA00023014"/>
    </source>
</evidence>
<sequence length="412" mass="46431">MTTSKAVRVPKTSSPKANPRDRSADRESEYSTLNAAYPRSWWLVAFSCDVKRRRVVPLRVLERDVIFWRDEQGTVHCQAAHCPHLGAHLGYGGEVVDGAVRCPFHGWRFDPTGAVASQPGPIAPRKNACLPTYRVVERHGGLFLWNGTGTPDIDFPDFLAFLKDLNATPDDVTFAHHRWFLPFPAKWFAENLCDGMHFAIAHDTGNWGTTIVHGSTPTVMEMENAIYERRGWWSWENIWRRFIRREMINLLTPVSDNVMSTCWGASVHLVRFAGRPRILGTIIACWLPVDADTHYVMDITLVPRIRIPIIGRQLERLIGFVAGLGNWSTAIQDAGLMMHREEPENPPYTREDKGLIQFRRFWDSRIVSDVQLAGDNLRSNGARAGIRVRGRDATVADHEKLEGGATTNGASA</sequence>
<evidence type="ECO:0000313" key="8">
    <source>
        <dbReference type="EMBL" id="BBX04714.1"/>
    </source>
</evidence>
<dbReference type="Pfam" id="PF00355">
    <property type="entry name" value="Rieske"/>
    <property type="match status" value="1"/>
</dbReference>
<evidence type="ECO:0000256" key="2">
    <source>
        <dbReference type="ARBA" id="ARBA00022723"/>
    </source>
</evidence>
<evidence type="ECO:0000313" key="9">
    <source>
        <dbReference type="Proteomes" id="UP000466681"/>
    </source>
</evidence>
<keyword evidence="5" id="KW-0411">Iron-sulfur</keyword>
<dbReference type="GO" id="GO:0016705">
    <property type="term" value="F:oxidoreductase activity, acting on paired donors, with incorporation or reduction of molecular oxygen"/>
    <property type="evidence" value="ECO:0007669"/>
    <property type="project" value="UniProtKB-ARBA"/>
</dbReference>
<reference evidence="8 9" key="1">
    <citation type="journal article" date="2019" name="Emerg. Microbes Infect.">
        <title>Comprehensive subspecies identification of 175 nontuberculous mycobacteria species based on 7547 genomic profiles.</title>
        <authorList>
            <person name="Matsumoto Y."/>
            <person name="Kinjo T."/>
            <person name="Motooka D."/>
            <person name="Nabeya D."/>
            <person name="Jung N."/>
            <person name="Uechi K."/>
            <person name="Horii T."/>
            <person name="Iida T."/>
            <person name="Fujita J."/>
            <person name="Nakamura S."/>
        </authorList>
    </citation>
    <scope>NUCLEOTIDE SEQUENCE [LARGE SCALE GENOMIC DNA]</scope>
    <source>
        <strain evidence="8 9">JCM 6375</strain>
    </source>
</reference>
<dbReference type="GO" id="GO:0046872">
    <property type="term" value="F:metal ion binding"/>
    <property type="evidence" value="ECO:0007669"/>
    <property type="project" value="UniProtKB-KW"/>
</dbReference>
<dbReference type="InterPro" id="IPR050584">
    <property type="entry name" value="Cholesterol_7-desaturase"/>
</dbReference>
<evidence type="ECO:0000259" key="7">
    <source>
        <dbReference type="PROSITE" id="PS51296"/>
    </source>
</evidence>
<evidence type="ECO:0000256" key="6">
    <source>
        <dbReference type="SAM" id="MobiDB-lite"/>
    </source>
</evidence>